<proteinExistence type="predicted"/>
<dbReference type="Proteomes" id="UP000266841">
    <property type="component" value="Unassembled WGS sequence"/>
</dbReference>
<keyword evidence="3" id="KW-1185">Reference proteome</keyword>
<dbReference type="AlphaFoldDB" id="K0R5X6"/>
<name>K0R5X6_THAOC</name>
<comment type="caution">
    <text evidence="2">The sequence shown here is derived from an EMBL/GenBank/DDBJ whole genome shotgun (WGS) entry which is preliminary data.</text>
</comment>
<accession>K0R5X6</accession>
<evidence type="ECO:0000256" key="1">
    <source>
        <dbReference type="SAM" id="MobiDB-lite"/>
    </source>
</evidence>
<evidence type="ECO:0000313" key="3">
    <source>
        <dbReference type="Proteomes" id="UP000266841"/>
    </source>
</evidence>
<reference evidence="2 3" key="1">
    <citation type="journal article" date="2012" name="Genome Biol.">
        <title>Genome and low-iron response of an oceanic diatom adapted to chronic iron limitation.</title>
        <authorList>
            <person name="Lommer M."/>
            <person name="Specht M."/>
            <person name="Roy A.S."/>
            <person name="Kraemer L."/>
            <person name="Andreson R."/>
            <person name="Gutowska M.A."/>
            <person name="Wolf J."/>
            <person name="Bergner S.V."/>
            <person name="Schilhabel M.B."/>
            <person name="Klostermeier U.C."/>
            <person name="Beiko R.G."/>
            <person name="Rosenstiel P."/>
            <person name="Hippler M."/>
            <person name="Laroche J."/>
        </authorList>
    </citation>
    <scope>NUCLEOTIDE SEQUENCE [LARGE SCALE GENOMIC DNA]</scope>
    <source>
        <strain evidence="2 3">CCMP1005</strain>
    </source>
</reference>
<protein>
    <submittedName>
        <fullName evidence="2">Uncharacterized protein</fullName>
    </submittedName>
</protein>
<evidence type="ECO:0000313" key="2">
    <source>
        <dbReference type="EMBL" id="EJK48165.1"/>
    </source>
</evidence>
<feature type="compositionally biased region" description="Basic and acidic residues" evidence="1">
    <location>
        <begin position="74"/>
        <end position="88"/>
    </location>
</feature>
<dbReference type="EMBL" id="AGNL01046199">
    <property type="protein sequence ID" value="EJK48165.1"/>
    <property type="molecule type" value="Genomic_DNA"/>
</dbReference>
<gene>
    <name evidence="2" type="ORF">THAOC_33064</name>
</gene>
<organism evidence="2 3">
    <name type="scientific">Thalassiosira oceanica</name>
    <name type="common">Marine diatom</name>
    <dbReference type="NCBI Taxonomy" id="159749"/>
    <lineage>
        <taxon>Eukaryota</taxon>
        <taxon>Sar</taxon>
        <taxon>Stramenopiles</taxon>
        <taxon>Ochrophyta</taxon>
        <taxon>Bacillariophyta</taxon>
        <taxon>Coscinodiscophyceae</taxon>
        <taxon>Thalassiosirophycidae</taxon>
        <taxon>Thalassiosirales</taxon>
        <taxon>Thalassiosiraceae</taxon>
        <taxon>Thalassiosira</taxon>
    </lineage>
</organism>
<feature type="region of interest" description="Disordered" evidence="1">
    <location>
        <begin position="54"/>
        <end position="103"/>
    </location>
</feature>
<sequence length="131" mass="14771">MRARAFGGPHAIGAERPVLPRFSGVGSWHDAEMQCMVDPSRWGGGMMGHLMAHRGRASRHDDVGTLGKRRVRRDTRAQQEDARNDRRVPRACSSLGGLSEDLRRRRGGDWEDEELCEGEMLDVSELDESWD</sequence>